<evidence type="ECO:0000256" key="1">
    <source>
        <dbReference type="SAM" id="MobiDB-lite"/>
    </source>
</evidence>
<gene>
    <name evidence="3" type="ORF">C8035_v005431</name>
</gene>
<dbReference type="Proteomes" id="UP000295083">
    <property type="component" value="Unassembled WGS sequence"/>
</dbReference>
<feature type="region of interest" description="Disordered" evidence="1">
    <location>
        <begin position="1"/>
        <end position="20"/>
    </location>
</feature>
<organism evidence="3 4">
    <name type="scientific">Colletotrichum spinosum</name>
    <dbReference type="NCBI Taxonomy" id="1347390"/>
    <lineage>
        <taxon>Eukaryota</taxon>
        <taxon>Fungi</taxon>
        <taxon>Dikarya</taxon>
        <taxon>Ascomycota</taxon>
        <taxon>Pezizomycotina</taxon>
        <taxon>Sordariomycetes</taxon>
        <taxon>Hypocreomycetidae</taxon>
        <taxon>Glomerellales</taxon>
        <taxon>Glomerellaceae</taxon>
        <taxon>Colletotrichum</taxon>
        <taxon>Colletotrichum orbiculare species complex</taxon>
    </lineage>
</organism>
<keyword evidence="4" id="KW-1185">Reference proteome</keyword>
<name>A0A4R8QSJ8_9PEZI</name>
<feature type="domain" description="Heterokaryon incompatibility" evidence="2">
    <location>
        <begin position="54"/>
        <end position="214"/>
    </location>
</feature>
<evidence type="ECO:0000259" key="2">
    <source>
        <dbReference type="Pfam" id="PF06985"/>
    </source>
</evidence>
<dbReference type="InterPro" id="IPR010730">
    <property type="entry name" value="HET"/>
</dbReference>
<dbReference type="Pfam" id="PF26639">
    <property type="entry name" value="Het-6_barrel"/>
    <property type="match status" value="1"/>
</dbReference>
<evidence type="ECO:0000313" key="4">
    <source>
        <dbReference type="Proteomes" id="UP000295083"/>
    </source>
</evidence>
<dbReference type="Pfam" id="PF06985">
    <property type="entry name" value="HET"/>
    <property type="match status" value="1"/>
</dbReference>
<evidence type="ECO:0000313" key="3">
    <source>
        <dbReference type="EMBL" id="TDZ39634.1"/>
    </source>
</evidence>
<protein>
    <submittedName>
        <fullName evidence="3">Heterokaryon incompatibility protein 6, OR allele</fullName>
    </submittedName>
</protein>
<dbReference type="InterPro" id="IPR052895">
    <property type="entry name" value="HetReg/Transcr_Mod"/>
</dbReference>
<dbReference type="EMBL" id="QAPG01000009">
    <property type="protein sequence ID" value="TDZ39634.1"/>
    <property type="molecule type" value="Genomic_DNA"/>
</dbReference>
<reference evidence="3 4" key="1">
    <citation type="submission" date="2018-11" db="EMBL/GenBank/DDBJ databases">
        <title>Genome sequence and assembly of Colletotrichum spinosum.</title>
        <authorList>
            <person name="Gan P."/>
            <person name="Shirasu K."/>
        </authorList>
    </citation>
    <scope>NUCLEOTIDE SEQUENCE [LARGE SCALE GENOMIC DNA]</scope>
    <source>
        <strain evidence="3 4">CBS 515.97</strain>
    </source>
</reference>
<proteinExistence type="predicted"/>
<dbReference type="PANTHER" id="PTHR24148:SF64">
    <property type="entry name" value="HETEROKARYON INCOMPATIBILITY DOMAIN-CONTAINING PROTEIN"/>
    <property type="match status" value="1"/>
</dbReference>
<accession>A0A4R8QSJ8</accession>
<dbReference type="AlphaFoldDB" id="A0A4R8QSJ8"/>
<comment type="caution">
    <text evidence="3">The sequence shown here is derived from an EMBL/GenBank/DDBJ whole genome shotgun (WGS) entry which is preliminary data.</text>
</comment>
<sequence length="687" mass="77674">MAQSDAYQYQPLPPTLERGRSPPYTRLLYLSPGSGDEPFEASLDVVDVTKAPPYEALSYTWGPPSDAPRDYIWVQGCPLPIKPSLENALRALRLPSETRRLWIDALCIDQSNLDERARQVQYMRLVYKFAYRVVVWLGLKTPGTHEAFQAAERLARIRDRLDPANRRVNGGEPDPDMVQGLIASMTEDLPETSMIHLYGVFQREYFSRCWCVQEVVASSQATAKIEELEMSFFDLLSSLLILSRWKAEIALDRPWELWQKILMTRQPNNTIGNSETEGSIGSFLYLLELTRTLQATDSRDKIFALLGICDEGLNPVLALTQVTGGDVSWRLRLIRRGLKKVADFMSEHGTKEDFGRPMAMRPDYRKDAVLVYRDLTRFLIRRQPRVLDVLEHVSHIEQPGTGGYPSWVPKWFERRSCMVMKGAFFAGFWEGRPPYIADLRDSPMHGESLRPDVLSLGGYHVDVVSRTGEPFEFVSGYQNVMTAISRSFLELFEMSFIPRPRTRYRDGSTLDVAYCKALMVGFLGAAVGRSHLLTLQHGGFTPVFDRSVIKPLVSMEKDRSAEEMAEVFLGLLALIVESGGTRLEYGDGERDGKVQMFLAAAATYASNRRAFMTGDGRVGIGPRMMRPGDELVVLFGGHLPFIVRRRGDHHLLIGSCFVSDDELMWGKITDVVKRGRGGPPTVVYDFR</sequence>
<dbReference type="PANTHER" id="PTHR24148">
    <property type="entry name" value="ANKYRIN REPEAT DOMAIN-CONTAINING PROTEIN 39 HOMOLOG-RELATED"/>
    <property type="match status" value="1"/>
</dbReference>